<reference evidence="5" key="1">
    <citation type="journal article" date="2019" name="Int. J. Syst. Evol. Microbiol.">
        <title>The Global Catalogue of Microorganisms (GCM) 10K type strain sequencing project: providing services to taxonomists for standard genome sequencing and annotation.</title>
        <authorList>
            <consortium name="The Broad Institute Genomics Platform"/>
            <consortium name="The Broad Institute Genome Sequencing Center for Infectious Disease"/>
            <person name="Wu L."/>
            <person name="Ma J."/>
        </authorList>
    </citation>
    <scope>NUCLEOTIDE SEQUENCE [LARGE SCALE GENOMIC DNA]</scope>
    <source>
        <strain evidence="5">JCM 17979</strain>
    </source>
</reference>
<evidence type="ECO:0000256" key="2">
    <source>
        <dbReference type="PROSITE-ProRule" id="PRU00703"/>
    </source>
</evidence>
<dbReference type="InterPro" id="IPR046342">
    <property type="entry name" value="CBS_dom_sf"/>
</dbReference>
<dbReference type="EMBL" id="BAABHO010000029">
    <property type="protein sequence ID" value="GAA4796670.1"/>
    <property type="molecule type" value="Genomic_DNA"/>
</dbReference>
<keyword evidence="1 2" id="KW-0129">CBS domain</keyword>
<dbReference type="Proteomes" id="UP001500928">
    <property type="component" value="Unassembled WGS sequence"/>
</dbReference>
<dbReference type="SUPFAM" id="SSF54631">
    <property type="entry name" value="CBS-domain pair"/>
    <property type="match status" value="2"/>
</dbReference>
<feature type="domain" description="CBS" evidence="3">
    <location>
        <begin position="166"/>
        <end position="224"/>
    </location>
</feature>
<dbReference type="PANTHER" id="PTHR43080:SF29">
    <property type="entry name" value="OS02G0818000 PROTEIN"/>
    <property type="match status" value="1"/>
</dbReference>
<dbReference type="InterPro" id="IPR000644">
    <property type="entry name" value="CBS_dom"/>
</dbReference>
<dbReference type="Gene3D" id="3.10.580.10">
    <property type="entry name" value="CBS-domain"/>
    <property type="match status" value="3"/>
</dbReference>
<proteinExistence type="predicted"/>
<dbReference type="InterPro" id="IPR051257">
    <property type="entry name" value="Diverse_CBS-Domain"/>
</dbReference>
<keyword evidence="5" id="KW-1185">Reference proteome</keyword>
<comment type="caution">
    <text evidence="4">The sequence shown here is derived from an EMBL/GenBank/DDBJ whole genome shotgun (WGS) entry which is preliminary data.</text>
</comment>
<accession>A0ABP9BKE6</accession>
<protein>
    <recommendedName>
        <fullName evidence="3">CBS domain-containing protein</fullName>
    </recommendedName>
</protein>
<name>A0ABP9BKE6_9PSEU</name>
<evidence type="ECO:0000256" key="1">
    <source>
        <dbReference type="ARBA" id="ARBA00023122"/>
    </source>
</evidence>
<dbReference type="Pfam" id="PF00571">
    <property type="entry name" value="CBS"/>
    <property type="match status" value="4"/>
</dbReference>
<feature type="domain" description="CBS" evidence="3">
    <location>
        <begin position="234"/>
        <end position="291"/>
    </location>
</feature>
<evidence type="ECO:0000259" key="3">
    <source>
        <dbReference type="PROSITE" id="PS51371"/>
    </source>
</evidence>
<gene>
    <name evidence="4" type="ORF">GCM10023200_35970</name>
</gene>
<dbReference type="SMART" id="SM00116">
    <property type="entry name" value="CBS"/>
    <property type="match status" value="4"/>
</dbReference>
<sequence>MTMVLRARDVMTSRVVSVRPDTTLERARYLLTENRFSALPVVDDRHRLIGIISTFDLLRAEASPRDASTVGEVMTPDPLSLAPDATVPVISHRLREYGEMRVMPIVEGGRGGMLVGVVSRGDLLTPEPSGGPVGRFVQRRRRGGRAGAPLPGASDVRTGPTVADIMTPYEQVYDLTEDMPVTTAAALLREYRITAMPILTEDRHVLGILSEADLVPDTLSGRRTAPPSTVGGAMTQEVTCVRDTCSVSDLAHSMASNRLRTLPVVDHAGRMVGIVSRGDVLRATAPVGDGS</sequence>
<dbReference type="PROSITE" id="PS51371">
    <property type="entry name" value="CBS"/>
    <property type="match status" value="4"/>
</dbReference>
<feature type="domain" description="CBS" evidence="3">
    <location>
        <begin position="74"/>
        <end position="133"/>
    </location>
</feature>
<organism evidence="4 5">
    <name type="scientific">Actinomycetospora chlora</name>
    <dbReference type="NCBI Taxonomy" id="663608"/>
    <lineage>
        <taxon>Bacteria</taxon>
        <taxon>Bacillati</taxon>
        <taxon>Actinomycetota</taxon>
        <taxon>Actinomycetes</taxon>
        <taxon>Pseudonocardiales</taxon>
        <taxon>Pseudonocardiaceae</taxon>
        <taxon>Actinomycetospora</taxon>
    </lineage>
</organism>
<evidence type="ECO:0000313" key="4">
    <source>
        <dbReference type="EMBL" id="GAA4796670.1"/>
    </source>
</evidence>
<feature type="domain" description="CBS" evidence="3">
    <location>
        <begin position="11"/>
        <end position="67"/>
    </location>
</feature>
<dbReference type="PANTHER" id="PTHR43080">
    <property type="entry name" value="CBS DOMAIN-CONTAINING PROTEIN CBSX3, MITOCHONDRIAL"/>
    <property type="match status" value="1"/>
</dbReference>
<evidence type="ECO:0000313" key="5">
    <source>
        <dbReference type="Proteomes" id="UP001500928"/>
    </source>
</evidence>